<keyword evidence="3" id="KW-1185">Reference proteome</keyword>
<dbReference type="AlphaFoldDB" id="A0A1I8NNL8"/>
<sequence>MDITDPQKKLNILIERCQEISQEIGNILKDKKENLEKQAQLKKNLQDVQEKVEAAHVEEAALEDRIQAAVGGPNENGRDFVQKMCLLLGYQMSNCRLLPSPNGGVQRKLLYASNCSVTYNEFNRMLYELVDVHPPHPEFAEIRQFLQDSQDLKGLLTSLKKFFDQITTENSENEIL</sequence>
<evidence type="ECO:0000313" key="3">
    <source>
        <dbReference type="Proteomes" id="UP000095300"/>
    </source>
</evidence>
<organism evidence="2 3">
    <name type="scientific">Stomoxys calcitrans</name>
    <name type="common">Stable fly</name>
    <name type="synonym">Conops calcitrans</name>
    <dbReference type="NCBI Taxonomy" id="35570"/>
    <lineage>
        <taxon>Eukaryota</taxon>
        <taxon>Metazoa</taxon>
        <taxon>Ecdysozoa</taxon>
        <taxon>Arthropoda</taxon>
        <taxon>Hexapoda</taxon>
        <taxon>Insecta</taxon>
        <taxon>Pterygota</taxon>
        <taxon>Neoptera</taxon>
        <taxon>Endopterygota</taxon>
        <taxon>Diptera</taxon>
        <taxon>Brachycera</taxon>
        <taxon>Muscomorpha</taxon>
        <taxon>Muscoidea</taxon>
        <taxon>Muscidae</taxon>
        <taxon>Stomoxys</taxon>
    </lineage>
</organism>
<evidence type="ECO:0000256" key="1">
    <source>
        <dbReference type="SAM" id="Coils"/>
    </source>
</evidence>
<dbReference type="EnsemblMetazoa" id="SCAU000659-RA">
    <property type="protein sequence ID" value="SCAU000659-PA"/>
    <property type="gene ID" value="SCAU000659"/>
</dbReference>
<protein>
    <submittedName>
        <fullName evidence="2">Uncharacterized protein</fullName>
    </submittedName>
</protein>
<dbReference type="VEuPathDB" id="VectorBase:SCAU000659"/>
<dbReference type="KEGG" id="scac:106093050"/>
<name>A0A1I8NNL8_STOCA</name>
<evidence type="ECO:0000313" key="2">
    <source>
        <dbReference type="EnsemblMetazoa" id="SCAU000659-PA"/>
    </source>
</evidence>
<reference evidence="2" key="1">
    <citation type="submission" date="2020-05" db="UniProtKB">
        <authorList>
            <consortium name="EnsemblMetazoa"/>
        </authorList>
    </citation>
    <scope>IDENTIFICATION</scope>
    <source>
        <strain evidence="2">USDA</strain>
    </source>
</reference>
<feature type="coiled-coil region" evidence="1">
    <location>
        <begin position="28"/>
        <end position="65"/>
    </location>
</feature>
<keyword evidence="1" id="KW-0175">Coiled coil</keyword>
<gene>
    <name evidence="2" type="primary">106093050</name>
</gene>
<dbReference type="Proteomes" id="UP000095300">
    <property type="component" value="Unassembled WGS sequence"/>
</dbReference>
<proteinExistence type="predicted"/>
<dbReference type="OrthoDB" id="8004045at2759"/>
<accession>A0A1I8NNL8</accession>